<dbReference type="EMBL" id="GBRH01258161">
    <property type="protein sequence ID" value="JAD39734.1"/>
    <property type="molecule type" value="Transcribed_RNA"/>
</dbReference>
<accession>A0A0A8ZJZ7</accession>
<dbReference type="AlphaFoldDB" id="A0A0A8ZJZ7"/>
<protein>
    <submittedName>
        <fullName evidence="1">Uncharacterized protein</fullName>
    </submittedName>
</protein>
<evidence type="ECO:0000313" key="1">
    <source>
        <dbReference type="EMBL" id="JAD39734.1"/>
    </source>
</evidence>
<organism evidence="1">
    <name type="scientific">Arundo donax</name>
    <name type="common">Giant reed</name>
    <name type="synonym">Donax arundinaceus</name>
    <dbReference type="NCBI Taxonomy" id="35708"/>
    <lineage>
        <taxon>Eukaryota</taxon>
        <taxon>Viridiplantae</taxon>
        <taxon>Streptophyta</taxon>
        <taxon>Embryophyta</taxon>
        <taxon>Tracheophyta</taxon>
        <taxon>Spermatophyta</taxon>
        <taxon>Magnoliopsida</taxon>
        <taxon>Liliopsida</taxon>
        <taxon>Poales</taxon>
        <taxon>Poaceae</taxon>
        <taxon>PACMAD clade</taxon>
        <taxon>Arundinoideae</taxon>
        <taxon>Arundineae</taxon>
        <taxon>Arundo</taxon>
    </lineage>
</organism>
<proteinExistence type="predicted"/>
<sequence length="29" mass="3409">MLGPLRNYTTSAMVFYFGFNSFLHIQCSY</sequence>
<name>A0A0A8ZJZ7_ARUDO</name>
<reference evidence="1" key="2">
    <citation type="journal article" date="2015" name="Data Brief">
        <title>Shoot transcriptome of the giant reed, Arundo donax.</title>
        <authorList>
            <person name="Barrero R.A."/>
            <person name="Guerrero F.D."/>
            <person name="Moolhuijzen P."/>
            <person name="Goolsby J.A."/>
            <person name="Tidwell J."/>
            <person name="Bellgard S.E."/>
            <person name="Bellgard M.I."/>
        </authorList>
    </citation>
    <scope>NUCLEOTIDE SEQUENCE</scope>
    <source>
        <tissue evidence="1">Shoot tissue taken approximately 20 cm above the soil surface</tissue>
    </source>
</reference>
<reference evidence="1" key="1">
    <citation type="submission" date="2014-09" db="EMBL/GenBank/DDBJ databases">
        <authorList>
            <person name="Magalhaes I.L.F."/>
            <person name="Oliveira U."/>
            <person name="Santos F.R."/>
            <person name="Vidigal T.H.D.A."/>
            <person name="Brescovit A.D."/>
            <person name="Santos A.J."/>
        </authorList>
    </citation>
    <scope>NUCLEOTIDE SEQUENCE</scope>
    <source>
        <tissue evidence="1">Shoot tissue taken approximately 20 cm above the soil surface</tissue>
    </source>
</reference>